<dbReference type="Proteomes" id="UP000299102">
    <property type="component" value="Unassembled WGS sequence"/>
</dbReference>
<organism evidence="1 2">
    <name type="scientific">Eumeta variegata</name>
    <name type="common">Bagworm moth</name>
    <name type="synonym">Eumeta japonica</name>
    <dbReference type="NCBI Taxonomy" id="151549"/>
    <lineage>
        <taxon>Eukaryota</taxon>
        <taxon>Metazoa</taxon>
        <taxon>Ecdysozoa</taxon>
        <taxon>Arthropoda</taxon>
        <taxon>Hexapoda</taxon>
        <taxon>Insecta</taxon>
        <taxon>Pterygota</taxon>
        <taxon>Neoptera</taxon>
        <taxon>Endopterygota</taxon>
        <taxon>Lepidoptera</taxon>
        <taxon>Glossata</taxon>
        <taxon>Ditrysia</taxon>
        <taxon>Tineoidea</taxon>
        <taxon>Psychidae</taxon>
        <taxon>Oiketicinae</taxon>
        <taxon>Eumeta</taxon>
    </lineage>
</organism>
<dbReference type="EMBL" id="BGZK01000389">
    <property type="protein sequence ID" value="GBP40913.1"/>
    <property type="molecule type" value="Genomic_DNA"/>
</dbReference>
<accession>A0A4C1VQH6</accession>
<proteinExistence type="predicted"/>
<sequence>MRYASMEIHIKPVAADGRWPLRDSLDERTTSETRRCDTFNFQPDKICLTRPLSDAMRVRPLAHLAHGIRRRSNTFPRNARTLNSDFCAYTLSIPDFGALSLLRYATKSNLEYRIA</sequence>
<evidence type="ECO:0000313" key="2">
    <source>
        <dbReference type="Proteomes" id="UP000299102"/>
    </source>
</evidence>
<keyword evidence="2" id="KW-1185">Reference proteome</keyword>
<protein>
    <submittedName>
        <fullName evidence="1">Uncharacterized protein</fullName>
    </submittedName>
</protein>
<dbReference type="AlphaFoldDB" id="A0A4C1VQH6"/>
<evidence type="ECO:0000313" key="1">
    <source>
        <dbReference type="EMBL" id="GBP40913.1"/>
    </source>
</evidence>
<name>A0A4C1VQH6_EUMVA</name>
<reference evidence="1 2" key="1">
    <citation type="journal article" date="2019" name="Commun. Biol.">
        <title>The bagworm genome reveals a unique fibroin gene that provides high tensile strength.</title>
        <authorList>
            <person name="Kono N."/>
            <person name="Nakamura H."/>
            <person name="Ohtoshi R."/>
            <person name="Tomita M."/>
            <person name="Numata K."/>
            <person name="Arakawa K."/>
        </authorList>
    </citation>
    <scope>NUCLEOTIDE SEQUENCE [LARGE SCALE GENOMIC DNA]</scope>
</reference>
<comment type="caution">
    <text evidence="1">The sequence shown here is derived from an EMBL/GenBank/DDBJ whole genome shotgun (WGS) entry which is preliminary data.</text>
</comment>
<gene>
    <name evidence="1" type="ORF">EVAR_88974_1</name>
</gene>